<organism evidence="12 13">
    <name type="scientific">Theobroma cacao</name>
    <name type="common">Cacao</name>
    <name type="synonym">Cocoa</name>
    <dbReference type="NCBI Taxonomy" id="3641"/>
    <lineage>
        <taxon>Eukaryota</taxon>
        <taxon>Viridiplantae</taxon>
        <taxon>Streptophyta</taxon>
        <taxon>Embryophyta</taxon>
        <taxon>Tracheophyta</taxon>
        <taxon>Spermatophyta</taxon>
        <taxon>Magnoliopsida</taxon>
        <taxon>eudicotyledons</taxon>
        <taxon>Gunneridae</taxon>
        <taxon>Pentapetalae</taxon>
        <taxon>rosids</taxon>
        <taxon>malvids</taxon>
        <taxon>Malvales</taxon>
        <taxon>Malvaceae</taxon>
        <taxon>Byttnerioideae</taxon>
        <taxon>Theobroma</taxon>
    </lineage>
</organism>
<reference evidence="12 13" key="1">
    <citation type="journal article" date="2013" name="Genome Biol.">
        <title>The genome sequence of the most widely cultivated cacao type and its use to identify candidate genes regulating pod color.</title>
        <authorList>
            <person name="Motamayor J.C."/>
            <person name="Mockaitis K."/>
            <person name="Schmutz J."/>
            <person name="Haiminen N."/>
            <person name="Iii D.L."/>
            <person name="Cornejo O."/>
            <person name="Findley S.D."/>
            <person name="Zheng P."/>
            <person name="Utro F."/>
            <person name="Royaert S."/>
            <person name="Saski C."/>
            <person name="Jenkins J."/>
            <person name="Podicheti R."/>
            <person name="Zhao M."/>
            <person name="Scheffler B.E."/>
            <person name="Stack J.C."/>
            <person name="Feltus F.A."/>
            <person name="Mustiga G.M."/>
            <person name="Amores F."/>
            <person name="Phillips W."/>
            <person name="Marelli J.P."/>
            <person name="May G.D."/>
            <person name="Shapiro H."/>
            <person name="Ma J."/>
            <person name="Bustamante C.D."/>
            <person name="Schnell R.J."/>
            <person name="Main D."/>
            <person name="Gilbert D."/>
            <person name="Parida L."/>
            <person name="Kuhn D.N."/>
        </authorList>
    </citation>
    <scope>NUCLEOTIDE SEQUENCE [LARGE SCALE GENOMIC DNA]</scope>
    <source>
        <strain evidence="13">cv. Matina 1-6</strain>
    </source>
</reference>
<dbReference type="AlphaFoldDB" id="A0A061F6J7"/>
<evidence type="ECO:0000256" key="6">
    <source>
        <dbReference type="ARBA" id="ARBA00022692"/>
    </source>
</evidence>
<dbReference type="STRING" id="3641.A0A061F6J7"/>
<evidence type="ECO:0000256" key="8">
    <source>
        <dbReference type="ARBA" id="ARBA00022989"/>
    </source>
</evidence>
<keyword evidence="13" id="KW-1185">Reference proteome</keyword>
<dbReference type="InParanoid" id="A0A061F6J7"/>
<feature type="transmembrane region" description="Helical" evidence="10">
    <location>
        <begin position="98"/>
        <end position="116"/>
    </location>
</feature>
<keyword evidence="9 10" id="KW-0472">Membrane</keyword>
<evidence type="ECO:0000256" key="1">
    <source>
        <dbReference type="ARBA" id="ARBA00000900"/>
    </source>
</evidence>
<evidence type="ECO:0000256" key="2">
    <source>
        <dbReference type="ARBA" id="ARBA00004127"/>
    </source>
</evidence>
<dbReference type="GO" id="GO:0061630">
    <property type="term" value="F:ubiquitin protein ligase activity"/>
    <property type="evidence" value="ECO:0007669"/>
    <property type="project" value="UniProtKB-EC"/>
</dbReference>
<dbReference type="PANTHER" id="PTHR33389">
    <property type="entry name" value="FAMILY PROTEIN, PUTATIVE (DUF2921)-RELATED"/>
    <property type="match status" value="1"/>
</dbReference>
<dbReference type="Pfam" id="PF11145">
    <property type="entry name" value="DUF2921"/>
    <property type="match status" value="1"/>
</dbReference>
<dbReference type="EC" id="2.3.2.27" evidence="4"/>
<dbReference type="Gramene" id="EOY12995">
    <property type="protein sequence ID" value="EOY12995"/>
    <property type="gene ID" value="TCM_031501"/>
</dbReference>
<evidence type="ECO:0000256" key="9">
    <source>
        <dbReference type="ARBA" id="ARBA00023136"/>
    </source>
</evidence>
<name>A0A061F6J7_THECC</name>
<comment type="subcellular location">
    <subcellularLocation>
        <location evidence="2">Endomembrane system</location>
        <topology evidence="2">Multi-pass membrane protein</topology>
    </subcellularLocation>
</comment>
<evidence type="ECO:0000256" key="7">
    <source>
        <dbReference type="ARBA" id="ARBA00022786"/>
    </source>
</evidence>
<proteinExistence type="predicted"/>
<dbReference type="eggNOG" id="ENOG502QS79">
    <property type="taxonomic scope" value="Eukaryota"/>
</dbReference>
<protein>
    <recommendedName>
        <fullName evidence="4">RING-type E3 ubiquitin transferase</fullName>
        <ecNumber evidence="4">2.3.2.27</ecNumber>
    </recommendedName>
</protein>
<accession>A0A061F6J7</accession>
<evidence type="ECO:0000256" key="4">
    <source>
        <dbReference type="ARBA" id="ARBA00012483"/>
    </source>
</evidence>
<feature type="domain" description="SWEET-like" evidence="11">
    <location>
        <begin position="46"/>
        <end position="130"/>
    </location>
</feature>
<keyword evidence="7" id="KW-0833">Ubl conjugation pathway</keyword>
<evidence type="ECO:0000256" key="10">
    <source>
        <dbReference type="SAM" id="Phobius"/>
    </source>
</evidence>
<dbReference type="EMBL" id="CM001885">
    <property type="protein sequence ID" value="EOY12995.1"/>
    <property type="molecule type" value="Genomic_DNA"/>
</dbReference>
<evidence type="ECO:0000256" key="5">
    <source>
        <dbReference type="ARBA" id="ARBA00022679"/>
    </source>
</evidence>
<dbReference type="HOGENOM" id="CLU_1716540_0_0_1"/>
<dbReference type="PANTHER" id="PTHR33389:SF34">
    <property type="entry name" value="DUF2921 FAMILY PROTEIN"/>
    <property type="match status" value="1"/>
</dbReference>
<comment type="pathway">
    <text evidence="3">Protein modification; protein ubiquitination.</text>
</comment>
<gene>
    <name evidence="12" type="ORF">TCM_031501</name>
</gene>
<sequence>MWDYSLLGAPTGLVVYYKPNLENEEELGETTVHQLKTFAYRPLELNSREEALSRFFYISITLVCPVPHGYDLYRVRNFHGVDDSYIYTDPAVDYYSTAWDFIIPVLGLFLATIIYLQQRFGGRCFLPRRFQESVINEELPMASEDQFPLKTSN</sequence>
<evidence type="ECO:0000313" key="13">
    <source>
        <dbReference type="Proteomes" id="UP000026915"/>
    </source>
</evidence>
<keyword evidence="5" id="KW-0808">Transferase</keyword>
<evidence type="ECO:0000259" key="11">
    <source>
        <dbReference type="Pfam" id="PF11145"/>
    </source>
</evidence>
<evidence type="ECO:0000313" key="12">
    <source>
        <dbReference type="EMBL" id="EOY12995.1"/>
    </source>
</evidence>
<dbReference type="InterPro" id="IPR021319">
    <property type="entry name" value="DUF2921"/>
</dbReference>
<comment type="catalytic activity">
    <reaction evidence="1">
        <text>S-ubiquitinyl-[E2 ubiquitin-conjugating enzyme]-L-cysteine + [acceptor protein]-L-lysine = [E2 ubiquitin-conjugating enzyme]-L-cysteine + N(6)-ubiquitinyl-[acceptor protein]-L-lysine.</text>
        <dbReference type="EC" id="2.3.2.27"/>
    </reaction>
</comment>
<keyword evidence="8 10" id="KW-1133">Transmembrane helix</keyword>
<evidence type="ECO:0000256" key="3">
    <source>
        <dbReference type="ARBA" id="ARBA00004906"/>
    </source>
</evidence>
<dbReference type="GO" id="GO:0012505">
    <property type="term" value="C:endomembrane system"/>
    <property type="evidence" value="ECO:0007669"/>
    <property type="project" value="UniProtKB-SubCell"/>
</dbReference>
<dbReference type="Proteomes" id="UP000026915">
    <property type="component" value="Chromosome 7"/>
</dbReference>
<keyword evidence="6 10" id="KW-0812">Transmembrane</keyword>